<accession>A0AA40F1C1</accession>
<gene>
    <name evidence="1" type="ORF">B0T18DRAFT_406409</name>
</gene>
<evidence type="ECO:0000313" key="1">
    <source>
        <dbReference type="EMBL" id="KAK0749358.1"/>
    </source>
</evidence>
<name>A0AA40F1C1_9PEZI</name>
<reference evidence="1" key="1">
    <citation type="submission" date="2023-06" db="EMBL/GenBank/DDBJ databases">
        <title>Genome-scale phylogeny and comparative genomics of the fungal order Sordariales.</title>
        <authorList>
            <consortium name="Lawrence Berkeley National Laboratory"/>
            <person name="Hensen N."/>
            <person name="Bonometti L."/>
            <person name="Westerberg I."/>
            <person name="Brannstrom I.O."/>
            <person name="Guillou S."/>
            <person name="Cros-Aarteil S."/>
            <person name="Calhoun S."/>
            <person name="Haridas S."/>
            <person name="Kuo A."/>
            <person name="Mondo S."/>
            <person name="Pangilinan J."/>
            <person name="Riley R."/>
            <person name="LaButti K."/>
            <person name="Andreopoulos B."/>
            <person name="Lipzen A."/>
            <person name="Chen C."/>
            <person name="Yanf M."/>
            <person name="Daum C."/>
            <person name="Ng V."/>
            <person name="Clum A."/>
            <person name="Steindorff A."/>
            <person name="Ohm R."/>
            <person name="Martin F."/>
            <person name="Silar P."/>
            <person name="Natvig D."/>
            <person name="Lalanne C."/>
            <person name="Gautier V."/>
            <person name="Ament-velasquez S.L."/>
            <person name="Kruys A."/>
            <person name="Hutchinson M.I."/>
            <person name="Powell A.J."/>
            <person name="Barry K."/>
            <person name="Miller A.N."/>
            <person name="Grigoriev I.V."/>
            <person name="Debuchy R."/>
            <person name="Gladieux P."/>
            <person name="Thoren M.H."/>
            <person name="Johannesson H."/>
        </authorList>
    </citation>
    <scope>NUCLEOTIDE SEQUENCE</scope>
    <source>
        <strain evidence="1">SMH3187-1</strain>
    </source>
</reference>
<dbReference type="EMBL" id="JAUKUD010000003">
    <property type="protein sequence ID" value="KAK0749358.1"/>
    <property type="molecule type" value="Genomic_DNA"/>
</dbReference>
<dbReference type="Proteomes" id="UP001172155">
    <property type="component" value="Unassembled WGS sequence"/>
</dbReference>
<proteinExistence type="predicted"/>
<sequence length="56" mass="6125">MLGVHPWSWGSGRAEGVGVGWRFQRATMDRGQPWTWGMSPCQVVGVFLMAVPSSSC</sequence>
<keyword evidence="2" id="KW-1185">Reference proteome</keyword>
<organism evidence="1 2">
    <name type="scientific">Schizothecium vesticola</name>
    <dbReference type="NCBI Taxonomy" id="314040"/>
    <lineage>
        <taxon>Eukaryota</taxon>
        <taxon>Fungi</taxon>
        <taxon>Dikarya</taxon>
        <taxon>Ascomycota</taxon>
        <taxon>Pezizomycotina</taxon>
        <taxon>Sordariomycetes</taxon>
        <taxon>Sordariomycetidae</taxon>
        <taxon>Sordariales</taxon>
        <taxon>Schizotheciaceae</taxon>
        <taxon>Schizothecium</taxon>
    </lineage>
</organism>
<protein>
    <submittedName>
        <fullName evidence="1">Uncharacterized protein</fullName>
    </submittedName>
</protein>
<evidence type="ECO:0000313" key="2">
    <source>
        <dbReference type="Proteomes" id="UP001172155"/>
    </source>
</evidence>
<dbReference type="AlphaFoldDB" id="A0AA40F1C1"/>
<comment type="caution">
    <text evidence="1">The sequence shown here is derived from an EMBL/GenBank/DDBJ whole genome shotgun (WGS) entry which is preliminary data.</text>
</comment>